<dbReference type="CDD" id="cd04794">
    <property type="entry name" value="euk_LANCL"/>
    <property type="match status" value="1"/>
</dbReference>
<evidence type="ECO:0000256" key="1">
    <source>
        <dbReference type="ARBA" id="ARBA00007179"/>
    </source>
</evidence>
<dbReference type="GO" id="GO:0046872">
    <property type="term" value="F:metal ion binding"/>
    <property type="evidence" value="ECO:0007669"/>
    <property type="project" value="UniProtKB-KW"/>
</dbReference>
<name>A0A9Q0J3P5_9ROSI</name>
<evidence type="ECO:0000256" key="3">
    <source>
        <dbReference type="ARBA" id="ARBA00022833"/>
    </source>
</evidence>
<dbReference type="Gene3D" id="1.50.10.10">
    <property type="match status" value="1"/>
</dbReference>
<dbReference type="InterPro" id="IPR012341">
    <property type="entry name" value="6hp_glycosidase-like_sf"/>
</dbReference>
<keyword evidence="2 4" id="KW-0479">Metal-binding</keyword>
<gene>
    <name evidence="5" type="primary">GCR2</name>
    <name evidence="5" type="ORF">Tsubulata_005676</name>
</gene>
<protein>
    <submittedName>
        <fullName evidence="5">Transcription factor</fullName>
    </submittedName>
</protein>
<evidence type="ECO:0000313" key="6">
    <source>
        <dbReference type="Proteomes" id="UP001141552"/>
    </source>
</evidence>
<accession>A0A9Q0J3P5</accession>
<dbReference type="AlphaFoldDB" id="A0A9Q0J3P5"/>
<dbReference type="InterPro" id="IPR020464">
    <property type="entry name" value="LanC-like_prot_euk"/>
</dbReference>
<reference evidence="5" key="1">
    <citation type="submission" date="2022-02" db="EMBL/GenBank/DDBJ databases">
        <authorList>
            <person name="Henning P.M."/>
            <person name="McCubbin A.G."/>
            <person name="Shore J.S."/>
        </authorList>
    </citation>
    <scope>NUCLEOTIDE SEQUENCE</scope>
    <source>
        <strain evidence="5">F60SS</strain>
        <tissue evidence="5">Leaves</tissue>
    </source>
</reference>
<feature type="binding site" evidence="4">
    <location>
        <position position="287"/>
    </location>
    <ligand>
        <name>Zn(2+)</name>
        <dbReference type="ChEBI" id="CHEBI:29105"/>
    </ligand>
</feature>
<dbReference type="SMART" id="SM01260">
    <property type="entry name" value="LANC_like"/>
    <property type="match status" value="1"/>
</dbReference>
<dbReference type="PANTHER" id="PTHR12736:SF7">
    <property type="entry name" value="LANC-LIKE PROTEIN 3"/>
    <property type="match status" value="1"/>
</dbReference>
<dbReference type="PRINTS" id="PR01950">
    <property type="entry name" value="LANCSUPER"/>
</dbReference>
<dbReference type="PANTHER" id="PTHR12736">
    <property type="entry name" value="LANC-LIKE PROTEIN"/>
    <property type="match status" value="1"/>
</dbReference>
<evidence type="ECO:0000256" key="4">
    <source>
        <dbReference type="PIRSR" id="PIRSR607822-1"/>
    </source>
</evidence>
<feature type="binding site" evidence="4">
    <location>
        <position position="333"/>
    </location>
    <ligand>
        <name>Zn(2+)</name>
        <dbReference type="ChEBI" id="CHEBI:29105"/>
    </ligand>
</feature>
<dbReference type="Proteomes" id="UP001141552">
    <property type="component" value="Unassembled WGS sequence"/>
</dbReference>
<feature type="binding site" evidence="4">
    <location>
        <position position="332"/>
    </location>
    <ligand>
        <name>Zn(2+)</name>
        <dbReference type="ChEBI" id="CHEBI:29105"/>
    </ligand>
</feature>
<dbReference type="InterPro" id="IPR007822">
    <property type="entry name" value="LANC-like"/>
</dbReference>
<dbReference type="Pfam" id="PF05147">
    <property type="entry name" value="LANC_like"/>
    <property type="match status" value="1"/>
</dbReference>
<comment type="similarity">
    <text evidence="1">Belongs to the LanC-like protein family.</text>
</comment>
<dbReference type="EMBL" id="JAKUCV010006170">
    <property type="protein sequence ID" value="KAJ4828451.1"/>
    <property type="molecule type" value="Genomic_DNA"/>
</dbReference>
<dbReference type="GO" id="GO:0005886">
    <property type="term" value="C:plasma membrane"/>
    <property type="evidence" value="ECO:0007669"/>
    <property type="project" value="TreeGrafter"/>
</dbReference>
<sequence>MADRYFTNEIPDYIPETAATKTTTVLSESSSKHTTITNLLSVPYNTLRQTLKTSALDLKDRVVKETWGSGGKRLQDYTLYTGALGAAYLLFKAYQVTNNHNDLSLCSQIVKACDSASTDSGRVTFICGRAGVCALGAVTAKHVGDERLLDHYLSQFKEIKLSSDLPFELLYGKAGYLWACSFLNKHIGEEIISANHRRAVVSDVIKAGRRLAHKGRCPLMYEWHGKRYWGAAHGLAGIMHVLMEMELKPDEVEDVKGTLRYMINNRFPSGNYPSSEGSESDRLVHWCHGAPGVALTLVKAAEVFGGEEFLQAAMDAAEVVWNRGLLKRVGICHGISGNTYVFLSLYRLTGNVKYLHRAKAFACFLHDRAQKLISEGKMHGGDRPYSLFEGVGGMAYLFLDMCEPSGARFPAYEL</sequence>
<dbReference type="SUPFAM" id="SSF158745">
    <property type="entry name" value="LanC-like"/>
    <property type="match status" value="1"/>
</dbReference>
<evidence type="ECO:0000313" key="5">
    <source>
        <dbReference type="EMBL" id="KAJ4828451.1"/>
    </source>
</evidence>
<dbReference type="FunFam" id="1.50.10.10:FF:000035">
    <property type="entry name" value="LanC-like protein 2"/>
    <property type="match status" value="1"/>
</dbReference>
<organism evidence="5 6">
    <name type="scientific">Turnera subulata</name>
    <dbReference type="NCBI Taxonomy" id="218843"/>
    <lineage>
        <taxon>Eukaryota</taxon>
        <taxon>Viridiplantae</taxon>
        <taxon>Streptophyta</taxon>
        <taxon>Embryophyta</taxon>
        <taxon>Tracheophyta</taxon>
        <taxon>Spermatophyta</taxon>
        <taxon>Magnoliopsida</taxon>
        <taxon>eudicotyledons</taxon>
        <taxon>Gunneridae</taxon>
        <taxon>Pentapetalae</taxon>
        <taxon>rosids</taxon>
        <taxon>fabids</taxon>
        <taxon>Malpighiales</taxon>
        <taxon>Passifloraceae</taxon>
        <taxon>Turnera</taxon>
    </lineage>
</organism>
<evidence type="ECO:0000256" key="2">
    <source>
        <dbReference type="ARBA" id="ARBA00022723"/>
    </source>
</evidence>
<dbReference type="GO" id="GO:0031179">
    <property type="term" value="P:peptide modification"/>
    <property type="evidence" value="ECO:0007669"/>
    <property type="project" value="InterPro"/>
</dbReference>
<proteinExistence type="inferred from homology"/>
<keyword evidence="6" id="KW-1185">Reference proteome</keyword>
<comment type="caution">
    <text evidence="5">The sequence shown here is derived from an EMBL/GenBank/DDBJ whole genome shotgun (WGS) entry which is preliminary data.</text>
</comment>
<keyword evidence="3 4" id="KW-0862">Zinc</keyword>
<dbReference type="PRINTS" id="PR01951">
    <property type="entry name" value="LANCEUKARYTE"/>
</dbReference>
<reference evidence="5" key="2">
    <citation type="journal article" date="2023" name="Plants (Basel)">
        <title>Annotation of the Turnera subulata (Passifloraceae) Draft Genome Reveals the S-Locus Evolved after the Divergence of Turneroideae from Passifloroideae in a Stepwise Manner.</title>
        <authorList>
            <person name="Henning P.M."/>
            <person name="Roalson E.H."/>
            <person name="Mir W."/>
            <person name="McCubbin A.G."/>
            <person name="Shore J.S."/>
        </authorList>
    </citation>
    <scope>NUCLEOTIDE SEQUENCE</scope>
    <source>
        <strain evidence="5">F60SS</strain>
    </source>
</reference>
<dbReference type="GO" id="GO:0005975">
    <property type="term" value="P:carbohydrate metabolic process"/>
    <property type="evidence" value="ECO:0007669"/>
    <property type="project" value="InterPro"/>
</dbReference>
<dbReference type="OrthoDB" id="10257263at2759"/>